<protein>
    <submittedName>
        <fullName evidence="1">Uncharacterized protein</fullName>
    </submittedName>
</protein>
<dbReference type="RefSeq" id="WP_095493480.1">
    <property type="nucleotide sequence ID" value="NZ_NPKJ01000048.1"/>
</dbReference>
<evidence type="ECO:0000313" key="2">
    <source>
        <dbReference type="Proteomes" id="UP000216442"/>
    </source>
</evidence>
<dbReference type="EMBL" id="NPKJ01000048">
    <property type="protein sequence ID" value="PAQ08437.1"/>
    <property type="molecule type" value="Genomic_DNA"/>
</dbReference>
<name>A0A271LKS7_9HYPH</name>
<dbReference type="AlphaFoldDB" id="A0A271LKS7"/>
<evidence type="ECO:0000313" key="1">
    <source>
        <dbReference type="EMBL" id="PAQ08437.1"/>
    </source>
</evidence>
<dbReference type="OrthoDB" id="8086567at2"/>
<dbReference type="Proteomes" id="UP000216442">
    <property type="component" value="Unassembled WGS sequence"/>
</dbReference>
<proteinExistence type="predicted"/>
<sequence length="64" mass="7645">MAEDHSDFRISAFECDVLRNAFKKSVIDESIPEYRWRSHAMLLVRELTDHEHVDSEALDWLVRK</sequence>
<comment type="caution">
    <text evidence="1">The sequence shown here is derived from an EMBL/GenBank/DDBJ whole genome shotgun (WGS) entry which is preliminary data.</text>
</comment>
<organism evidence="1 2">
    <name type="scientific">Mesorhizobium temperatum</name>
    <dbReference type="NCBI Taxonomy" id="241416"/>
    <lineage>
        <taxon>Bacteria</taxon>
        <taxon>Pseudomonadati</taxon>
        <taxon>Pseudomonadota</taxon>
        <taxon>Alphaproteobacteria</taxon>
        <taxon>Hyphomicrobiales</taxon>
        <taxon>Phyllobacteriaceae</taxon>
        <taxon>Mesorhizobium</taxon>
    </lineage>
</organism>
<accession>A0A271LKS7</accession>
<keyword evidence="2" id="KW-1185">Reference proteome</keyword>
<reference evidence="1 2" key="1">
    <citation type="submission" date="2017-08" db="EMBL/GenBank/DDBJ databases">
        <title>Mesorhizobium wenxinae sp. nov., a novel rhizobial species isolated from root nodules of chickpea (Cicer arietinum L.).</title>
        <authorList>
            <person name="Zhang J."/>
        </authorList>
    </citation>
    <scope>NUCLEOTIDE SEQUENCE [LARGE SCALE GENOMIC DNA]</scope>
    <source>
        <strain evidence="1 2">SDW018</strain>
    </source>
</reference>
<gene>
    <name evidence="1" type="ORF">CIT26_15930</name>
</gene>